<dbReference type="Pfam" id="PF00615">
    <property type="entry name" value="RGS"/>
    <property type="match status" value="1"/>
</dbReference>
<dbReference type="EMBL" id="JAFDVH010000002">
    <property type="protein sequence ID" value="KAG7487613.1"/>
    <property type="molecule type" value="Genomic_DNA"/>
</dbReference>
<protein>
    <recommendedName>
        <fullName evidence="1">RGS domain-containing protein</fullName>
    </recommendedName>
</protein>
<name>A0A9D3TCH2_MEGAT</name>
<evidence type="ECO:0000313" key="3">
    <source>
        <dbReference type="Proteomes" id="UP001046870"/>
    </source>
</evidence>
<evidence type="ECO:0000259" key="1">
    <source>
        <dbReference type="PROSITE" id="PS50132"/>
    </source>
</evidence>
<evidence type="ECO:0000313" key="2">
    <source>
        <dbReference type="EMBL" id="KAG7487613.1"/>
    </source>
</evidence>
<dbReference type="Proteomes" id="UP001046870">
    <property type="component" value="Chromosome 2"/>
</dbReference>
<dbReference type="Gene3D" id="1.10.167.10">
    <property type="entry name" value="Regulator of G-protein Signalling 4, domain 2"/>
    <property type="match status" value="1"/>
</dbReference>
<proteinExistence type="predicted"/>
<dbReference type="AlphaFoldDB" id="A0A9D3TCH2"/>
<dbReference type="PROSITE" id="PS50132">
    <property type="entry name" value="RGS"/>
    <property type="match status" value="1"/>
</dbReference>
<dbReference type="PANTHER" id="PTHR10845:SF245">
    <property type="entry name" value="REGULATOR OF G-PROTEIN SIGNALING 16"/>
    <property type="match status" value="1"/>
</dbReference>
<organism evidence="2 3">
    <name type="scientific">Megalops atlanticus</name>
    <name type="common">Tarpon</name>
    <name type="synonym">Clupea gigantea</name>
    <dbReference type="NCBI Taxonomy" id="7932"/>
    <lineage>
        <taxon>Eukaryota</taxon>
        <taxon>Metazoa</taxon>
        <taxon>Chordata</taxon>
        <taxon>Craniata</taxon>
        <taxon>Vertebrata</taxon>
        <taxon>Euteleostomi</taxon>
        <taxon>Actinopterygii</taxon>
        <taxon>Neopterygii</taxon>
        <taxon>Teleostei</taxon>
        <taxon>Elopiformes</taxon>
        <taxon>Megalopidae</taxon>
        <taxon>Megalops</taxon>
    </lineage>
</organism>
<dbReference type="Gene3D" id="1.10.196.10">
    <property type="match status" value="1"/>
</dbReference>
<accession>A0A9D3TCH2</accession>
<dbReference type="InterPro" id="IPR044926">
    <property type="entry name" value="RGS_subdomain_2"/>
</dbReference>
<keyword evidence="3" id="KW-1185">Reference proteome</keyword>
<sequence length="192" mass="21919">MCRGLASLPSTCLERAKGIKARLCRVLHKPDQSLSSYSYKTERQRSSPEESLNCKVSFEKLLTNKHGLSAFRAFLVAEFSEENIAFYLACEDFRSTKSAAKLPAKAKNVYDEFIASYAPREVNIDHETRNITKGNLEKPTLSCFDLAQHKIYTLMEKDSYPRFLRSTAYQELISQHTNKNNKLLCSGRKMCT</sequence>
<dbReference type="InterPro" id="IPR016137">
    <property type="entry name" value="RGS"/>
</dbReference>
<dbReference type="PRINTS" id="PR01301">
    <property type="entry name" value="RGSPROTEIN"/>
</dbReference>
<comment type="caution">
    <text evidence="2">The sequence shown here is derived from an EMBL/GenBank/DDBJ whole genome shotgun (WGS) entry which is preliminary data.</text>
</comment>
<dbReference type="SMART" id="SM00315">
    <property type="entry name" value="RGS"/>
    <property type="match status" value="1"/>
</dbReference>
<dbReference type="InterPro" id="IPR024066">
    <property type="entry name" value="RGS_subdom1/3"/>
</dbReference>
<dbReference type="InterPro" id="IPR036305">
    <property type="entry name" value="RGS_sf"/>
</dbReference>
<gene>
    <name evidence="2" type="ORF">MATL_G00025400</name>
</gene>
<reference evidence="2" key="1">
    <citation type="submission" date="2021-01" db="EMBL/GenBank/DDBJ databases">
        <authorList>
            <person name="Zahm M."/>
            <person name="Roques C."/>
            <person name="Cabau C."/>
            <person name="Klopp C."/>
            <person name="Donnadieu C."/>
            <person name="Jouanno E."/>
            <person name="Lampietro C."/>
            <person name="Louis A."/>
            <person name="Herpin A."/>
            <person name="Echchiki A."/>
            <person name="Berthelot C."/>
            <person name="Parey E."/>
            <person name="Roest-Crollius H."/>
            <person name="Braasch I."/>
            <person name="Postlethwait J."/>
            <person name="Bobe J."/>
            <person name="Montfort J."/>
            <person name="Bouchez O."/>
            <person name="Begum T."/>
            <person name="Mejri S."/>
            <person name="Adams A."/>
            <person name="Chen W.-J."/>
            <person name="Guiguen Y."/>
        </authorList>
    </citation>
    <scope>NUCLEOTIDE SEQUENCE</scope>
    <source>
        <strain evidence="2">YG-15Mar2019-1</strain>
        <tissue evidence="2">Brain</tissue>
    </source>
</reference>
<feature type="domain" description="RGS" evidence="1">
    <location>
        <begin position="57"/>
        <end position="173"/>
    </location>
</feature>
<dbReference type="FunFam" id="1.10.167.10:FF:000001">
    <property type="entry name" value="Putative regulator of g-protein signaling 12"/>
    <property type="match status" value="1"/>
</dbReference>
<dbReference type="PANTHER" id="PTHR10845">
    <property type="entry name" value="REGULATOR OF G PROTEIN SIGNALING"/>
    <property type="match status" value="1"/>
</dbReference>
<dbReference type="SUPFAM" id="SSF48097">
    <property type="entry name" value="Regulator of G-protein signaling, RGS"/>
    <property type="match status" value="1"/>
</dbReference>
<dbReference type="OrthoDB" id="196547at2759"/>